<name>A0ABT1XDC3_9BURK</name>
<dbReference type="InterPro" id="IPR009492">
    <property type="entry name" value="TniQ"/>
</dbReference>
<accession>A0ABT1XDC3</accession>
<evidence type="ECO:0000313" key="3">
    <source>
        <dbReference type="Proteomes" id="UP001165267"/>
    </source>
</evidence>
<proteinExistence type="predicted"/>
<keyword evidence="3" id="KW-1185">Reference proteome</keyword>
<reference evidence="2" key="1">
    <citation type="submission" date="2022-07" db="EMBL/GenBank/DDBJ databases">
        <authorList>
            <person name="Xamxidin M."/>
        </authorList>
    </citation>
    <scope>NUCLEOTIDE SEQUENCE</scope>
    <source>
        <strain evidence="2">YS8-69</strain>
    </source>
</reference>
<dbReference type="EMBL" id="JANKHG010000001">
    <property type="protein sequence ID" value="MCR2745282.1"/>
    <property type="molecule type" value="Genomic_DNA"/>
</dbReference>
<evidence type="ECO:0000313" key="2">
    <source>
        <dbReference type="EMBL" id="MCR2745282.1"/>
    </source>
</evidence>
<organism evidence="2 3">
    <name type="scientific">Limnobacter parvus</name>
    <dbReference type="NCBI Taxonomy" id="2939690"/>
    <lineage>
        <taxon>Bacteria</taxon>
        <taxon>Pseudomonadati</taxon>
        <taxon>Pseudomonadota</taxon>
        <taxon>Betaproteobacteria</taxon>
        <taxon>Burkholderiales</taxon>
        <taxon>Burkholderiaceae</taxon>
        <taxon>Limnobacter</taxon>
    </lineage>
</organism>
<dbReference type="RefSeq" id="WP_257510531.1">
    <property type="nucleotide sequence ID" value="NZ_JANKHG010000001.1"/>
</dbReference>
<feature type="domain" description="TniQ" evidence="1">
    <location>
        <begin position="5"/>
        <end position="142"/>
    </location>
</feature>
<sequence length="376" mass="43112">MTLFLPKLLPDETLYSLMVRVCRLNGVVDCRDLYEKQFNLGVCTSFVDSKVDWGGLFKAHLGRYAKSIHDWHSVNYPSPAERRADPLRGQYSLAEVSFAGGSNLLFCPKCRNEDSRQFGFSYWRVSHQLEFCDWCVNHEVRLQRLRIKKSSLHIYGYLPSDITDFDKQEDTLVTPLALSMAFPEFRRKLLADQMEAGSSQSDNLCGMLLDGIHGIGCLKDDGKVAARMLLKFLCQRLMGCEPAQLDKVNLRRIGRLVSSLKSGQFTPVSEESVTLMAILYESTEALSNQSLWVSVFGYRGVHQATVNKSADTDVRVVHRKVCLNYLEQNDAPSRLEFTQRHYRSFCWLNRWDSDWLDLRLPMVGRQPKQLDLFDGL</sequence>
<protein>
    <submittedName>
        <fullName evidence="2">TniQ family protein</fullName>
    </submittedName>
</protein>
<dbReference type="Pfam" id="PF06527">
    <property type="entry name" value="TniQ"/>
    <property type="match status" value="1"/>
</dbReference>
<dbReference type="Proteomes" id="UP001165267">
    <property type="component" value="Unassembled WGS sequence"/>
</dbReference>
<gene>
    <name evidence="2" type="ORF">NSP04_01320</name>
</gene>
<comment type="caution">
    <text evidence="2">The sequence shown here is derived from an EMBL/GenBank/DDBJ whole genome shotgun (WGS) entry which is preliminary data.</text>
</comment>
<evidence type="ECO:0000259" key="1">
    <source>
        <dbReference type="Pfam" id="PF06527"/>
    </source>
</evidence>